<feature type="domain" description="Antenna complex alpha/beta subunit" evidence="16">
    <location>
        <begin position="18"/>
        <end position="52"/>
    </location>
</feature>
<proteinExistence type="inferred from homology"/>
<dbReference type="Proteomes" id="UP000663923">
    <property type="component" value="Chromosome"/>
</dbReference>
<evidence type="ECO:0000256" key="1">
    <source>
        <dbReference type="ARBA" id="ARBA00002455"/>
    </source>
</evidence>
<keyword evidence="12" id="KW-0157">Chromophore</keyword>
<dbReference type="Pfam" id="PF00556">
    <property type="entry name" value="LHC"/>
    <property type="match status" value="1"/>
</dbReference>
<accession>A0ABX7T982</accession>
<dbReference type="InterPro" id="IPR023623">
    <property type="entry name" value="Antenna_beta_CS"/>
</dbReference>
<name>A0ABX7T982_9SPHN</name>
<evidence type="ECO:0000256" key="12">
    <source>
        <dbReference type="ARBA" id="ARBA00022991"/>
    </source>
</evidence>
<dbReference type="InterPro" id="IPR000066">
    <property type="entry name" value="Antenna_a/b"/>
</dbReference>
<evidence type="ECO:0000313" key="17">
    <source>
        <dbReference type="EMBL" id="QTD57367.1"/>
    </source>
</evidence>
<evidence type="ECO:0000256" key="8">
    <source>
        <dbReference type="ARBA" id="ARBA00022723"/>
    </source>
</evidence>
<keyword evidence="18" id="KW-1185">Reference proteome</keyword>
<reference evidence="17 18" key="1">
    <citation type="submission" date="2021-03" db="EMBL/GenBank/DDBJ databases">
        <title>Complete genome of Parasphingorhabdus_sp.JHSY0214.</title>
        <authorList>
            <person name="Yoo J.H."/>
            <person name="Bae J.W."/>
        </authorList>
    </citation>
    <scope>NUCLEOTIDE SEQUENCE [LARGE SCALE GENOMIC DNA]</scope>
    <source>
        <strain evidence="17 18">JHSY0214</strain>
    </source>
</reference>
<dbReference type="InterPro" id="IPR002362">
    <property type="entry name" value="LHB-1/5"/>
</dbReference>
<keyword evidence="7 15" id="KW-0812">Transmembrane</keyword>
<keyword evidence="4" id="KW-1003">Cell membrane</keyword>
<evidence type="ECO:0000256" key="7">
    <source>
        <dbReference type="ARBA" id="ARBA00022692"/>
    </source>
</evidence>
<comment type="similarity">
    <text evidence="3">Belongs to the antenna complex beta subunit family.</text>
</comment>
<protein>
    <submittedName>
        <fullName evidence="17">Light-harvesting protein</fullName>
    </submittedName>
</protein>
<evidence type="ECO:0000256" key="6">
    <source>
        <dbReference type="ARBA" id="ARBA00022549"/>
    </source>
</evidence>
<evidence type="ECO:0000256" key="5">
    <source>
        <dbReference type="ARBA" id="ARBA00022494"/>
    </source>
</evidence>
<dbReference type="NCBIfam" id="NF040862">
    <property type="entry name" value="pufB_517_ASD"/>
    <property type="match status" value="1"/>
</dbReference>
<evidence type="ECO:0000256" key="3">
    <source>
        <dbReference type="ARBA" id="ARBA00011052"/>
    </source>
</evidence>
<comment type="subcellular location">
    <subcellularLocation>
        <location evidence="2">Cell inner membrane</location>
        <topology evidence="2">Single-pass type II membrane protein</topology>
    </subcellularLocation>
</comment>
<sequence>MSDTNDDRFGPGAYLTPEEAKEFHKIFVTSFIGFTIIAIIAHVLVWMWRPWFPGVNGYAMLNDGVQVAQATLTSFLV</sequence>
<evidence type="ECO:0000256" key="10">
    <source>
        <dbReference type="ARBA" id="ARBA00022956"/>
    </source>
</evidence>
<evidence type="ECO:0000256" key="11">
    <source>
        <dbReference type="ARBA" id="ARBA00022989"/>
    </source>
</evidence>
<evidence type="ECO:0000259" key="16">
    <source>
        <dbReference type="Pfam" id="PF00556"/>
    </source>
</evidence>
<dbReference type="RefSeq" id="WP_207989778.1">
    <property type="nucleotide sequence ID" value="NZ_CP071794.1"/>
</dbReference>
<feature type="transmembrane region" description="Helical" evidence="15">
    <location>
        <begin position="26"/>
        <end position="48"/>
    </location>
</feature>
<organism evidence="17 18">
    <name type="scientific">Parasphingorhabdus cellanae</name>
    <dbReference type="NCBI Taxonomy" id="2806553"/>
    <lineage>
        <taxon>Bacteria</taxon>
        <taxon>Pseudomonadati</taxon>
        <taxon>Pseudomonadota</taxon>
        <taxon>Alphaproteobacteria</taxon>
        <taxon>Sphingomonadales</taxon>
        <taxon>Sphingomonadaceae</taxon>
        <taxon>Parasphingorhabdus</taxon>
    </lineage>
</organism>
<evidence type="ECO:0000256" key="2">
    <source>
        <dbReference type="ARBA" id="ARBA00004249"/>
    </source>
</evidence>
<dbReference type="Gene3D" id="1.20.5.250">
    <property type="match status" value="1"/>
</dbReference>
<keyword evidence="10" id="KW-0076">Bacteriochlorophyll</keyword>
<dbReference type="SUPFAM" id="SSF56918">
    <property type="entry name" value="Light-harvesting complex subunits"/>
    <property type="match status" value="1"/>
</dbReference>
<dbReference type="InterPro" id="IPR035889">
    <property type="entry name" value="Light-harvesting_complex"/>
</dbReference>
<evidence type="ECO:0000256" key="4">
    <source>
        <dbReference type="ARBA" id="ARBA00022475"/>
    </source>
</evidence>
<gene>
    <name evidence="17" type="ORF">J4G78_07520</name>
</gene>
<dbReference type="PROSITE" id="PS00969">
    <property type="entry name" value="ANTENNA_COMP_BETA"/>
    <property type="match status" value="1"/>
</dbReference>
<evidence type="ECO:0000256" key="14">
    <source>
        <dbReference type="ARBA" id="ARBA00023243"/>
    </source>
</evidence>
<dbReference type="InterPro" id="IPR023624">
    <property type="entry name" value="Antenna_beta_dom_sf"/>
</dbReference>
<keyword evidence="8" id="KW-0479">Metal-binding</keyword>
<keyword evidence="13 15" id="KW-0472">Membrane</keyword>
<keyword evidence="11 15" id="KW-1133">Transmembrane helix</keyword>
<dbReference type="PRINTS" id="PR00674">
    <property type="entry name" value="LIGHTHARVSTB"/>
</dbReference>
<keyword evidence="9" id="KW-0460">Magnesium</keyword>
<comment type="function">
    <text evidence="1">Antenna complexes are light-harvesting systems, which transfer the excitation energy to the reaction centers.</text>
</comment>
<evidence type="ECO:0000256" key="9">
    <source>
        <dbReference type="ARBA" id="ARBA00022842"/>
    </source>
</evidence>
<evidence type="ECO:0000256" key="15">
    <source>
        <dbReference type="SAM" id="Phobius"/>
    </source>
</evidence>
<evidence type="ECO:0000313" key="18">
    <source>
        <dbReference type="Proteomes" id="UP000663923"/>
    </source>
</evidence>
<dbReference type="EMBL" id="CP071794">
    <property type="protein sequence ID" value="QTD57367.1"/>
    <property type="molecule type" value="Genomic_DNA"/>
</dbReference>
<keyword evidence="14" id="KW-0437">Light-harvesting polypeptide</keyword>
<evidence type="ECO:0000256" key="13">
    <source>
        <dbReference type="ARBA" id="ARBA00023136"/>
    </source>
</evidence>
<keyword evidence="5" id="KW-0148">Chlorophyll</keyword>
<keyword evidence="6" id="KW-0042">Antenna complex</keyword>